<keyword evidence="2" id="KW-0812">Transmembrane</keyword>
<keyword evidence="2" id="KW-1133">Transmembrane helix</keyword>
<evidence type="ECO:0000259" key="3">
    <source>
        <dbReference type="Pfam" id="PF13399"/>
    </source>
</evidence>
<evidence type="ECO:0000256" key="1">
    <source>
        <dbReference type="SAM" id="MobiDB-lite"/>
    </source>
</evidence>
<protein>
    <recommendedName>
        <fullName evidence="3">LytR/CpsA/Psr regulator C-terminal domain-containing protein</fullName>
    </recommendedName>
</protein>
<feature type="region of interest" description="Disordered" evidence="1">
    <location>
        <begin position="120"/>
        <end position="146"/>
    </location>
</feature>
<feature type="compositionally biased region" description="Basic and acidic residues" evidence="1">
    <location>
        <begin position="1"/>
        <end position="36"/>
    </location>
</feature>
<feature type="compositionally biased region" description="Low complexity" evidence="1">
    <location>
        <begin position="120"/>
        <end position="133"/>
    </location>
</feature>
<accession>A0A0G0JGA8</accession>
<dbReference type="Gene3D" id="3.30.70.2390">
    <property type="match status" value="1"/>
</dbReference>
<proteinExistence type="predicted"/>
<dbReference type="EMBL" id="LBUP01000004">
    <property type="protein sequence ID" value="KKQ66723.1"/>
    <property type="molecule type" value="Genomic_DNA"/>
</dbReference>
<evidence type="ECO:0000256" key="2">
    <source>
        <dbReference type="SAM" id="Phobius"/>
    </source>
</evidence>
<evidence type="ECO:0000313" key="4">
    <source>
        <dbReference type="EMBL" id="KKQ66723.1"/>
    </source>
</evidence>
<feature type="domain" description="LytR/CpsA/Psr regulator C-terminal" evidence="3">
    <location>
        <begin position="151"/>
        <end position="238"/>
    </location>
</feature>
<feature type="transmembrane region" description="Helical" evidence="2">
    <location>
        <begin position="87"/>
        <end position="108"/>
    </location>
</feature>
<dbReference type="InterPro" id="IPR027381">
    <property type="entry name" value="LytR/CpsA/Psr_C"/>
</dbReference>
<dbReference type="Proteomes" id="UP000034235">
    <property type="component" value="Unassembled WGS sequence"/>
</dbReference>
<evidence type="ECO:0000313" key="5">
    <source>
        <dbReference type="Proteomes" id="UP000034235"/>
    </source>
</evidence>
<reference evidence="4 5" key="1">
    <citation type="journal article" date="2015" name="Nature">
        <title>rRNA introns, odd ribosomes, and small enigmatic genomes across a large radiation of phyla.</title>
        <authorList>
            <person name="Brown C.T."/>
            <person name="Hug L.A."/>
            <person name="Thomas B.C."/>
            <person name="Sharon I."/>
            <person name="Castelle C.J."/>
            <person name="Singh A."/>
            <person name="Wilkins M.J."/>
            <person name="Williams K.H."/>
            <person name="Banfield J.F."/>
        </authorList>
    </citation>
    <scope>NUCLEOTIDE SEQUENCE [LARGE SCALE GENOMIC DNA]</scope>
</reference>
<name>A0A0G0JGA8_9BACT</name>
<gene>
    <name evidence="4" type="ORF">US86_C0004G0041</name>
</gene>
<dbReference type="AlphaFoldDB" id="A0A0G0JGA8"/>
<feature type="region of interest" description="Disordered" evidence="1">
    <location>
        <begin position="1"/>
        <end position="50"/>
    </location>
</feature>
<organism evidence="4 5">
    <name type="scientific">Candidatus Daviesbacteria bacterium GW2011_GWA2_38_24</name>
    <dbReference type="NCBI Taxonomy" id="1618422"/>
    <lineage>
        <taxon>Bacteria</taxon>
        <taxon>Candidatus Daviesiibacteriota</taxon>
    </lineage>
</organism>
<comment type="caution">
    <text evidence="4">The sequence shown here is derived from an EMBL/GenBank/DDBJ whole genome shotgun (WGS) entry which is preliminary data.</text>
</comment>
<dbReference type="Pfam" id="PF13399">
    <property type="entry name" value="LytR_C"/>
    <property type="match status" value="1"/>
</dbReference>
<sequence>MTVEESKKHPTPSHQKDIEDVEDVKAPEVEETLAEKVDEDQPQIPTSEHSLDDLVHHPQIPYLDSKPAPSAASFLTSSKKSSDKGHVIQLLILMVVGAGVVAATVYLLRGGTLFDIGSNSTATPSPSVAASAEPVPPSPSPSPKAVDRSAYTIRVLNGTGKSGLAAKIAGQLKDLGYKTEKVGNATNSAFKQTVVRVKSGEDALLEQLVKDLSGDFEADGQASLKSSESVDAEIILGAK</sequence>
<keyword evidence="2" id="KW-0472">Membrane</keyword>